<dbReference type="CDD" id="cd06127">
    <property type="entry name" value="DEDDh"/>
    <property type="match status" value="1"/>
</dbReference>
<dbReference type="GO" id="GO:0045004">
    <property type="term" value="P:DNA replication proofreading"/>
    <property type="evidence" value="ECO:0007669"/>
    <property type="project" value="TreeGrafter"/>
</dbReference>
<organism evidence="5 6">
    <name type="scientific">Alteribacillus bidgolensis</name>
    <dbReference type="NCBI Taxonomy" id="930129"/>
    <lineage>
        <taxon>Bacteria</taxon>
        <taxon>Bacillati</taxon>
        <taxon>Bacillota</taxon>
        <taxon>Bacilli</taxon>
        <taxon>Bacillales</taxon>
        <taxon>Bacillaceae</taxon>
        <taxon>Alteribacillus</taxon>
    </lineage>
</organism>
<keyword evidence="6" id="KW-1185">Reference proteome</keyword>
<dbReference type="FunFam" id="3.30.420.10:FF:000045">
    <property type="entry name" value="3'-5' exonuclease DinG"/>
    <property type="match status" value="1"/>
</dbReference>
<dbReference type="InterPro" id="IPR036397">
    <property type="entry name" value="RNaseH_sf"/>
</dbReference>
<dbReference type="RefSeq" id="WP_091587614.1">
    <property type="nucleotide sequence ID" value="NZ_FNDU01000017.1"/>
</dbReference>
<feature type="domain" description="Exonuclease" evidence="4">
    <location>
        <begin position="172"/>
        <end position="339"/>
    </location>
</feature>
<dbReference type="GO" id="GO:0008408">
    <property type="term" value="F:3'-5' exonuclease activity"/>
    <property type="evidence" value="ECO:0007669"/>
    <property type="project" value="TreeGrafter"/>
</dbReference>
<evidence type="ECO:0000256" key="1">
    <source>
        <dbReference type="ARBA" id="ARBA00022722"/>
    </source>
</evidence>
<protein>
    <submittedName>
        <fullName evidence="5">Exonuclease</fullName>
    </submittedName>
</protein>
<dbReference type="Pfam" id="PF00929">
    <property type="entry name" value="RNase_T"/>
    <property type="match status" value="1"/>
</dbReference>
<sequence length="353" mass="40767">MAAAMREFERLNEEIETYRLKALSVEDINRGIELCKRGMDQLSEVFYQIENIPRSIPCRDALIQFYAMMDQFKKARTVVENAFAAGAYHPTTKAAVLKRIDEMEKARNRLVLCISENPGIEENQVEKRLKCDKKALKWYLANSTLIKKNTYKNTYALWLSEEITLEIDRGIKAAIVDVETTGLSKVKDEIVEIGVMFCRFDTISGEIMEIIEEINELNEPSFPIPAAVTRIHGITDKKVDGKRINKKKLDQIFAEADIIIAHNASFDSGFIQRYFPASKVVPWHCSVNDIHWKSYGFSTRKLLDLCRHHRITQHQTHRALDDVKLTVELLQQRNPAGEYYLKELLHKSKQPSY</sequence>
<evidence type="ECO:0000313" key="6">
    <source>
        <dbReference type="Proteomes" id="UP000199017"/>
    </source>
</evidence>
<dbReference type="PANTHER" id="PTHR30231">
    <property type="entry name" value="DNA POLYMERASE III SUBUNIT EPSILON"/>
    <property type="match status" value="1"/>
</dbReference>
<dbReference type="SUPFAM" id="SSF53098">
    <property type="entry name" value="Ribonuclease H-like"/>
    <property type="match status" value="1"/>
</dbReference>
<dbReference type="InterPro" id="IPR012337">
    <property type="entry name" value="RNaseH-like_sf"/>
</dbReference>
<dbReference type="EMBL" id="FNDU01000017">
    <property type="protein sequence ID" value="SDI98581.1"/>
    <property type="molecule type" value="Genomic_DNA"/>
</dbReference>
<dbReference type="InterPro" id="IPR013520">
    <property type="entry name" value="Ribonucl_H"/>
</dbReference>
<keyword evidence="3 5" id="KW-0269">Exonuclease</keyword>
<name>A0A1G8Q1I3_9BACI</name>
<reference evidence="5 6" key="1">
    <citation type="submission" date="2016-10" db="EMBL/GenBank/DDBJ databases">
        <authorList>
            <person name="de Groot N.N."/>
        </authorList>
    </citation>
    <scope>NUCLEOTIDE SEQUENCE [LARGE SCALE GENOMIC DNA]</scope>
    <source>
        <strain evidence="6">P4B,CCM 7963,CECT 7998,DSM 25260,IBRC-M 10614,KCTC 13821</strain>
    </source>
</reference>
<evidence type="ECO:0000259" key="4">
    <source>
        <dbReference type="SMART" id="SM00479"/>
    </source>
</evidence>
<dbReference type="OrthoDB" id="9803913at2"/>
<dbReference type="PANTHER" id="PTHR30231:SF37">
    <property type="entry name" value="EXODEOXYRIBONUCLEASE 10"/>
    <property type="match status" value="1"/>
</dbReference>
<dbReference type="AlphaFoldDB" id="A0A1G8Q1I3"/>
<dbReference type="STRING" id="930129.SAMN05216352_11735"/>
<keyword evidence="1" id="KW-0540">Nuclease</keyword>
<gene>
    <name evidence="5" type="ORF">SAMN05216352_11735</name>
</gene>
<dbReference type="GO" id="GO:0003676">
    <property type="term" value="F:nucleic acid binding"/>
    <property type="evidence" value="ECO:0007669"/>
    <property type="project" value="InterPro"/>
</dbReference>
<dbReference type="Proteomes" id="UP000199017">
    <property type="component" value="Unassembled WGS sequence"/>
</dbReference>
<dbReference type="SMART" id="SM00479">
    <property type="entry name" value="EXOIII"/>
    <property type="match status" value="1"/>
</dbReference>
<evidence type="ECO:0000313" key="5">
    <source>
        <dbReference type="EMBL" id="SDI98581.1"/>
    </source>
</evidence>
<dbReference type="GO" id="GO:0005829">
    <property type="term" value="C:cytosol"/>
    <property type="evidence" value="ECO:0007669"/>
    <property type="project" value="TreeGrafter"/>
</dbReference>
<evidence type="ECO:0000256" key="2">
    <source>
        <dbReference type="ARBA" id="ARBA00022801"/>
    </source>
</evidence>
<accession>A0A1G8Q1I3</accession>
<evidence type="ECO:0000256" key="3">
    <source>
        <dbReference type="ARBA" id="ARBA00022839"/>
    </source>
</evidence>
<dbReference type="Gene3D" id="3.30.420.10">
    <property type="entry name" value="Ribonuclease H-like superfamily/Ribonuclease H"/>
    <property type="match status" value="1"/>
</dbReference>
<proteinExistence type="predicted"/>
<keyword evidence="2" id="KW-0378">Hydrolase</keyword>